<reference evidence="3" key="1">
    <citation type="submission" date="2021-01" db="EMBL/GenBank/DDBJ databases">
        <authorList>
            <person name="Kaushik A."/>
        </authorList>
    </citation>
    <scope>NUCLEOTIDE SEQUENCE</scope>
    <source>
        <strain evidence="3">AG1-1C</strain>
    </source>
</reference>
<gene>
    <name evidence="3" type="ORF">RDB_LOCUS118553</name>
</gene>
<sequence>MAGKMLQGMVIVIDALDECSDPRTTELIVNLLVRHAPRLPVRFFLTSRPEPAITDTTLSRDSEFRSVLELHNVEEQLVKADIKTYLAVQLAGLNPTDNQIEWLAEQAGSLFIYAATLVRYVLATGSGSKTRLEAVLAPSTERVNKKDRAIDMLYKAILYGVLDDENREEHEVKIVSRVIWTVMTIK</sequence>
<dbReference type="AlphaFoldDB" id="A0A8H3ASM2"/>
<evidence type="ECO:0000313" key="3">
    <source>
        <dbReference type="EMBL" id="CAE6434875.1"/>
    </source>
</evidence>
<dbReference type="Proteomes" id="UP000663846">
    <property type="component" value="Unassembled WGS sequence"/>
</dbReference>
<dbReference type="EMBL" id="CAJMWS010000331">
    <property type="protein sequence ID" value="CAE6434875.1"/>
    <property type="molecule type" value="Genomic_DNA"/>
</dbReference>
<organism evidence="3 4">
    <name type="scientific">Rhizoctonia solani</name>
    <dbReference type="NCBI Taxonomy" id="456999"/>
    <lineage>
        <taxon>Eukaryota</taxon>
        <taxon>Fungi</taxon>
        <taxon>Dikarya</taxon>
        <taxon>Basidiomycota</taxon>
        <taxon>Agaricomycotina</taxon>
        <taxon>Agaricomycetes</taxon>
        <taxon>Cantharellales</taxon>
        <taxon>Ceratobasidiaceae</taxon>
        <taxon>Rhizoctonia</taxon>
    </lineage>
</organism>
<feature type="domain" description="Nephrocystin 3-like N-terminal" evidence="2">
    <location>
        <begin position="8"/>
        <end position="48"/>
    </location>
</feature>
<comment type="caution">
    <text evidence="3">The sequence shown here is derived from an EMBL/GenBank/DDBJ whole genome shotgun (WGS) entry which is preliminary data.</text>
</comment>
<dbReference type="SUPFAM" id="SSF52540">
    <property type="entry name" value="P-loop containing nucleoside triphosphate hydrolases"/>
    <property type="match status" value="1"/>
</dbReference>
<protein>
    <recommendedName>
        <fullName evidence="2">Nephrocystin 3-like N-terminal domain-containing protein</fullName>
    </recommendedName>
</protein>
<dbReference type="InterPro" id="IPR027417">
    <property type="entry name" value="P-loop_NTPase"/>
</dbReference>
<evidence type="ECO:0000313" key="4">
    <source>
        <dbReference type="Proteomes" id="UP000663846"/>
    </source>
</evidence>
<name>A0A8H3ASM2_9AGAM</name>
<evidence type="ECO:0000259" key="2">
    <source>
        <dbReference type="Pfam" id="PF24883"/>
    </source>
</evidence>
<keyword evidence="1" id="KW-0677">Repeat</keyword>
<dbReference type="InterPro" id="IPR056884">
    <property type="entry name" value="NPHP3-like_N"/>
</dbReference>
<dbReference type="Pfam" id="PF24883">
    <property type="entry name" value="NPHP3_N"/>
    <property type="match status" value="1"/>
</dbReference>
<proteinExistence type="predicted"/>
<accession>A0A8H3ASM2</accession>
<evidence type="ECO:0000256" key="1">
    <source>
        <dbReference type="ARBA" id="ARBA00022737"/>
    </source>
</evidence>